<dbReference type="KEGG" id="hcv:FTV88_0183"/>
<dbReference type="EMBL" id="CP045875">
    <property type="protein sequence ID" value="QGG46362.1"/>
    <property type="molecule type" value="Genomic_DNA"/>
</dbReference>
<name>A0A5Q2MZJ9_9FIRM</name>
<evidence type="ECO:0000256" key="1">
    <source>
        <dbReference type="SAM" id="Phobius"/>
    </source>
</evidence>
<keyword evidence="1" id="KW-0472">Membrane</keyword>
<protein>
    <submittedName>
        <fullName evidence="2">Uncharacterized protein</fullName>
    </submittedName>
</protein>
<dbReference type="Proteomes" id="UP000366051">
    <property type="component" value="Chromosome"/>
</dbReference>
<accession>A0A5Q2MZJ9</accession>
<dbReference type="OrthoDB" id="2080783at2"/>
<keyword evidence="1" id="KW-1133">Transmembrane helix</keyword>
<evidence type="ECO:0000313" key="3">
    <source>
        <dbReference type="Proteomes" id="UP000366051"/>
    </source>
</evidence>
<dbReference type="RefSeq" id="WP_153723950.1">
    <property type="nucleotide sequence ID" value="NZ_CP045875.1"/>
</dbReference>
<feature type="transmembrane region" description="Helical" evidence="1">
    <location>
        <begin position="20"/>
        <end position="40"/>
    </location>
</feature>
<evidence type="ECO:0000313" key="2">
    <source>
        <dbReference type="EMBL" id="QGG46362.1"/>
    </source>
</evidence>
<gene>
    <name evidence="2" type="ORF">FTV88_0183</name>
</gene>
<keyword evidence="1" id="KW-0812">Transmembrane</keyword>
<sequence>MFFRKFIYDNRGTGTALTGLIIVVLLLIAFVSMVTMAEYVTKSRVIYNAIDHALMASYGSVNRIDLADRNIFIEEDMRNSLMADAREQFVEVWKKESKAIRYLTLDEELGVSSFDVFNYDEDGRLDETAPAPHLHRITSPAVYVHVEGMIKMTFLPSIPLSLHVLIDVPDIPESELYRFVR</sequence>
<keyword evidence="3" id="KW-1185">Reference proteome</keyword>
<organism evidence="2 3">
    <name type="scientific">Heliorestis convoluta</name>
    <dbReference type="NCBI Taxonomy" id="356322"/>
    <lineage>
        <taxon>Bacteria</taxon>
        <taxon>Bacillati</taxon>
        <taxon>Bacillota</taxon>
        <taxon>Clostridia</taxon>
        <taxon>Eubacteriales</taxon>
        <taxon>Heliobacteriaceae</taxon>
        <taxon>Heliorestis</taxon>
    </lineage>
</organism>
<proteinExistence type="predicted"/>
<reference evidence="3" key="1">
    <citation type="submission" date="2019-11" db="EMBL/GenBank/DDBJ databases">
        <title>Genome sequence of Heliorestis convoluta strain HH, an alkaliphilic and minimalistic phototrophic bacterium from a soda lake in Egypt.</title>
        <authorList>
            <person name="Dewey E.D."/>
            <person name="Stokes L.M."/>
            <person name="Burchell B.M."/>
            <person name="Shaffer K.N."/>
            <person name="Huntington A.M."/>
            <person name="Baker J.M."/>
            <person name="Nadendla S."/>
            <person name="Giglio M.G."/>
            <person name="Touchman J.W."/>
            <person name="Blankenship R.E."/>
            <person name="Madigan M.T."/>
            <person name="Sattley W.M."/>
        </authorList>
    </citation>
    <scope>NUCLEOTIDE SEQUENCE [LARGE SCALE GENOMIC DNA]</scope>
    <source>
        <strain evidence="3">HH</strain>
    </source>
</reference>
<dbReference type="AlphaFoldDB" id="A0A5Q2MZJ9"/>